<dbReference type="InterPro" id="IPR003385">
    <property type="entry name" value="Glyco_hydro_77"/>
</dbReference>
<accession>A0A1G7GSQ3</accession>
<dbReference type="Pfam" id="PF02446">
    <property type="entry name" value="Glyco_hydro_77"/>
    <property type="match status" value="1"/>
</dbReference>
<evidence type="ECO:0000256" key="6">
    <source>
        <dbReference type="ARBA" id="ARBA00022679"/>
    </source>
</evidence>
<dbReference type="STRING" id="282683.SAMN04488105_109185"/>
<evidence type="ECO:0000256" key="4">
    <source>
        <dbReference type="ARBA" id="ARBA00020295"/>
    </source>
</evidence>
<evidence type="ECO:0000256" key="9">
    <source>
        <dbReference type="ARBA" id="ARBA00031501"/>
    </source>
</evidence>
<evidence type="ECO:0000256" key="7">
    <source>
        <dbReference type="ARBA" id="ARBA00023277"/>
    </source>
</evidence>
<gene>
    <name evidence="11" type="ORF">SAMN04488105_109185</name>
</gene>
<dbReference type="GO" id="GO:0004134">
    <property type="term" value="F:4-alpha-glucanotransferase activity"/>
    <property type="evidence" value="ECO:0007669"/>
    <property type="project" value="UniProtKB-EC"/>
</dbReference>
<dbReference type="PANTHER" id="PTHR32438:SF5">
    <property type="entry name" value="4-ALPHA-GLUCANOTRANSFERASE DPE1, CHLOROPLASTIC_AMYLOPLASTIC"/>
    <property type="match status" value="1"/>
</dbReference>
<dbReference type="Proteomes" id="UP000198994">
    <property type="component" value="Unassembled WGS sequence"/>
</dbReference>
<evidence type="ECO:0000256" key="1">
    <source>
        <dbReference type="ARBA" id="ARBA00000439"/>
    </source>
</evidence>
<reference evidence="12" key="1">
    <citation type="submission" date="2016-10" db="EMBL/GenBank/DDBJ databases">
        <authorList>
            <person name="Varghese N."/>
            <person name="Submissions S."/>
        </authorList>
    </citation>
    <scope>NUCLEOTIDE SEQUENCE [LARGE SCALE GENOMIC DNA]</scope>
    <source>
        <strain evidence="12">DSM 10146</strain>
    </source>
</reference>
<evidence type="ECO:0000256" key="3">
    <source>
        <dbReference type="ARBA" id="ARBA00012560"/>
    </source>
</evidence>
<protein>
    <recommendedName>
        <fullName evidence="4 10">4-alpha-glucanotransferase</fullName>
        <ecNumber evidence="3 10">2.4.1.25</ecNumber>
    </recommendedName>
    <alternativeName>
        <fullName evidence="8 10">Amylomaltase</fullName>
    </alternativeName>
    <alternativeName>
        <fullName evidence="9 10">Disproportionating enzyme</fullName>
    </alternativeName>
</protein>
<comment type="similarity">
    <text evidence="2 10">Belongs to the disproportionating enzyme family.</text>
</comment>
<dbReference type="NCBIfam" id="TIGR00217">
    <property type="entry name" value="malQ"/>
    <property type="match status" value="1"/>
</dbReference>
<dbReference type="RefSeq" id="WP_089960696.1">
    <property type="nucleotide sequence ID" value="NZ_FNAV01000009.1"/>
</dbReference>
<dbReference type="EMBL" id="FNAV01000009">
    <property type="protein sequence ID" value="SDE91170.1"/>
    <property type="molecule type" value="Genomic_DNA"/>
</dbReference>
<name>A0A1G7GSQ3_9RHOB</name>
<evidence type="ECO:0000256" key="10">
    <source>
        <dbReference type="RuleBase" id="RU361207"/>
    </source>
</evidence>
<keyword evidence="7 10" id="KW-0119">Carbohydrate metabolism</keyword>
<dbReference type="PANTHER" id="PTHR32438">
    <property type="entry name" value="4-ALPHA-GLUCANOTRANSFERASE DPE1, CHLOROPLASTIC/AMYLOPLASTIC"/>
    <property type="match status" value="1"/>
</dbReference>
<evidence type="ECO:0000256" key="8">
    <source>
        <dbReference type="ARBA" id="ARBA00031423"/>
    </source>
</evidence>
<dbReference type="EC" id="2.4.1.25" evidence="3 10"/>
<keyword evidence="5 10" id="KW-0328">Glycosyltransferase</keyword>
<evidence type="ECO:0000313" key="12">
    <source>
        <dbReference type="Proteomes" id="UP000198994"/>
    </source>
</evidence>
<dbReference type="Gene3D" id="3.20.20.80">
    <property type="entry name" value="Glycosidases"/>
    <property type="match status" value="1"/>
</dbReference>
<dbReference type="GO" id="GO:0005975">
    <property type="term" value="P:carbohydrate metabolic process"/>
    <property type="evidence" value="ECO:0007669"/>
    <property type="project" value="InterPro"/>
</dbReference>
<dbReference type="AlphaFoldDB" id="A0A1G7GSQ3"/>
<sequence length="623" mass="67744">MTDQTLNDRALRAGIIPEFRDLFGVTQTATDETKLALLQAMGLDGDDIAPTPLLPLWHVCEPGVPVALDCPGDWRLRLEDGTETEGRGPLPALPLGRHLLESAGARCWLLSAPARLPLPRKMWGLMAPLACLRSPDEGGIGSYDDLAQLAEGVGALGGAFLGINPIHAGFPVDPGGFSPYTPSHRRRFAPLYLPTATRAPEPGPLVVLPDELPARMQALEDEFRAAPPGAAFDAYLEHEGEALRIFALHQALSEKLGAYWDSWPAAYHDPKGETVRQAAHELAGRSRFHAWLQYKAEGALSETQHRAKASGMDLGLYLDLAVGTHPHGAETWEDRQSFAFGASLGAPPDAFAPQGQNWHLAPFNPAHLIDTGFEALALTLRQQLRFSGALRIDHILGFERAYWVPDGVPDGDLPGAYVTMPRDAMLAIARMEAARAGAVIVGEDLGVIPDGLQHALEDSGILGCRLMCFEHAGDPPWYRAPQDYTEGAIASFSSHDLPTWRGWRSGREITLRRDMGITPPEHVEGMMSWRGREVEGFDGATGPYRDGYAPETPEAMASLLAQTASRIVALQIEDMLGLDNQPNMPGTVWQYPNWRQRLPTGVAEISASPVLANCARIMKRAGR</sequence>
<evidence type="ECO:0000256" key="2">
    <source>
        <dbReference type="ARBA" id="ARBA00005684"/>
    </source>
</evidence>
<comment type="catalytic activity">
    <reaction evidence="1 10">
        <text>Transfers a segment of a (1-&gt;4)-alpha-D-glucan to a new position in an acceptor, which may be glucose or a (1-&gt;4)-alpha-D-glucan.</text>
        <dbReference type="EC" id="2.4.1.25"/>
    </reaction>
</comment>
<dbReference type="OrthoDB" id="9763489at2"/>
<dbReference type="SUPFAM" id="SSF51445">
    <property type="entry name" value="(Trans)glycosidases"/>
    <property type="match status" value="1"/>
</dbReference>
<evidence type="ECO:0000256" key="5">
    <source>
        <dbReference type="ARBA" id="ARBA00022676"/>
    </source>
</evidence>
<proteinExistence type="inferred from homology"/>
<evidence type="ECO:0000313" key="11">
    <source>
        <dbReference type="EMBL" id="SDE91170.1"/>
    </source>
</evidence>
<keyword evidence="6 10" id="KW-0808">Transferase</keyword>
<keyword evidence="12" id="KW-1185">Reference proteome</keyword>
<organism evidence="11 12">
    <name type="scientific">Salipiger thiooxidans</name>
    <dbReference type="NCBI Taxonomy" id="282683"/>
    <lineage>
        <taxon>Bacteria</taxon>
        <taxon>Pseudomonadati</taxon>
        <taxon>Pseudomonadota</taxon>
        <taxon>Alphaproteobacteria</taxon>
        <taxon>Rhodobacterales</taxon>
        <taxon>Roseobacteraceae</taxon>
        <taxon>Salipiger</taxon>
    </lineage>
</organism>
<dbReference type="InterPro" id="IPR017853">
    <property type="entry name" value="GH"/>
</dbReference>